<reference evidence="2" key="1">
    <citation type="submission" date="2020-05" db="EMBL/GenBank/DDBJ databases">
        <title>Mycena genomes resolve the evolution of fungal bioluminescence.</title>
        <authorList>
            <person name="Tsai I.J."/>
        </authorList>
    </citation>
    <scope>NUCLEOTIDE SEQUENCE</scope>
    <source>
        <strain evidence="2">110903Hualien_Pintung</strain>
    </source>
</reference>
<feature type="compositionally biased region" description="Basic and acidic residues" evidence="1">
    <location>
        <begin position="102"/>
        <end position="113"/>
    </location>
</feature>
<dbReference type="InterPro" id="IPR005825">
    <property type="entry name" value="Ribosomal_uL24_CS"/>
</dbReference>
<accession>A0A8H6VW99</accession>
<dbReference type="SUPFAM" id="SSF50104">
    <property type="entry name" value="Translation proteins SH3-like domain"/>
    <property type="match status" value="1"/>
</dbReference>
<dbReference type="GO" id="GO:0003735">
    <property type="term" value="F:structural constituent of ribosome"/>
    <property type="evidence" value="ECO:0007669"/>
    <property type="project" value="InterPro"/>
</dbReference>
<dbReference type="AlphaFoldDB" id="A0A8H6VW99"/>
<dbReference type="OrthoDB" id="3022318at2759"/>
<dbReference type="Proteomes" id="UP000613580">
    <property type="component" value="Unassembled WGS sequence"/>
</dbReference>
<dbReference type="GO" id="GO:0006412">
    <property type="term" value="P:translation"/>
    <property type="evidence" value="ECO:0007669"/>
    <property type="project" value="InterPro"/>
</dbReference>
<name>A0A8H6VW99_MYCCL</name>
<dbReference type="EMBL" id="JACAZE010000019">
    <property type="protein sequence ID" value="KAF7294271.1"/>
    <property type="molecule type" value="Genomic_DNA"/>
</dbReference>
<dbReference type="GO" id="GO:0005840">
    <property type="term" value="C:ribosome"/>
    <property type="evidence" value="ECO:0007669"/>
    <property type="project" value="InterPro"/>
</dbReference>
<feature type="compositionally biased region" description="Basic and acidic residues" evidence="1">
    <location>
        <begin position="31"/>
        <end position="45"/>
    </location>
</feature>
<evidence type="ECO:0000256" key="1">
    <source>
        <dbReference type="SAM" id="MobiDB-lite"/>
    </source>
</evidence>
<evidence type="ECO:0000313" key="3">
    <source>
        <dbReference type="Proteomes" id="UP000613580"/>
    </source>
</evidence>
<dbReference type="InterPro" id="IPR008991">
    <property type="entry name" value="Translation_prot_SH3-like_sf"/>
</dbReference>
<gene>
    <name evidence="2" type="ORF">HMN09_01155700</name>
</gene>
<feature type="compositionally biased region" description="Polar residues" evidence="1">
    <location>
        <begin position="86"/>
        <end position="98"/>
    </location>
</feature>
<organism evidence="2 3">
    <name type="scientific">Mycena chlorophos</name>
    <name type="common">Agaric fungus</name>
    <name type="synonym">Agaricus chlorophos</name>
    <dbReference type="NCBI Taxonomy" id="658473"/>
    <lineage>
        <taxon>Eukaryota</taxon>
        <taxon>Fungi</taxon>
        <taxon>Dikarya</taxon>
        <taxon>Basidiomycota</taxon>
        <taxon>Agaricomycotina</taxon>
        <taxon>Agaricomycetes</taxon>
        <taxon>Agaricomycetidae</taxon>
        <taxon>Agaricales</taxon>
        <taxon>Marasmiineae</taxon>
        <taxon>Mycenaceae</taxon>
        <taxon>Mycena</taxon>
    </lineage>
</organism>
<evidence type="ECO:0000313" key="2">
    <source>
        <dbReference type="EMBL" id="KAF7294271.1"/>
    </source>
</evidence>
<feature type="compositionally biased region" description="Polar residues" evidence="1">
    <location>
        <begin position="1"/>
        <end position="20"/>
    </location>
</feature>
<keyword evidence="3" id="KW-1185">Reference proteome</keyword>
<sequence>MSSQQTQVSVWRSDSAQSSGDICARNGSFAGDEREKRARHAETRHSNSGTHAGAQGERSVWTASGSFPCSDLRATTWSGEAPEMSYGSSDDPQGTSAAAGTEKTDSNLRRKQEEEMEDRLASAVEAEVDEGMALAAGSRVSLLEAPTYVKHFREGYIIGFFTSRHATLAIVRVTCGGERLDCNGQDLVERLRAYASDEDVITLLGRHIRRHGSAEDDTAVIGDRVESVNGVVPRRCGVVERVEHGSRGKIVRLRDAVTGTRVDLWMWEVRRRFEEGDRVRVVGGFYAGKSGMVRGTVETMPAGYAADEGEGGLEVELWDGQYADGGRGYEVVKVIKSQVRLLELDDAGHKAKHWLCGGEALVQKRLDVRVGDFGQGSWNETLERSMGKTGFIELERAMTERTLDGRVEVYLDEMQRRIRVAARSLQPVRTCRKKDGAVVSLCEAPSRVVVIGRSCSGGMENYGRYGMVVDHQSTQQKVVVRWFEREGSDEFGSDCFPLESLCRSTNVDGKRTTATRFR</sequence>
<dbReference type="PROSITE" id="PS01108">
    <property type="entry name" value="RIBOSOMAL_L24"/>
    <property type="match status" value="1"/>
</dbReference>
<proteinExistence type="predicted"/>
<protein>
    <submittedName>
        <fullName evidence="2">Uncharacterized protein</fullName>
    </submittedName>
</protein>
<comment type="caution">
    <text evidence="2">The sequence shown here is derived from an EMBL/GenBank/DDBJ whole genome shotgun (WGS) entry which is preliminary data.</text>
</comment>
<feature type="region of interest" description="Disordered" evidence="1">
    <location>
        <begin position="80"/>
        <end position="120"/>
    </location>
</feature>
<feature type="region of interest" description="Disordered" evidence="1">
    <location>
        <begin position="1"/>
        <end position="62"/>
    </location>
</feature>